<keyword evidence="9" id="KW-0762">Sugar transport</keyword>
<evidence type="ECO:0000256" key="5">
    <source>
        <dbReference type="ARBA" id="ARBA00022989"/>
    </source>
</evidence>
<dbReference type="SUPFAM" id="SSF161098">
    <property type="entry name" value="MetI-like"/>
    <property type="match status" value="1"/>
</dbReference>
<evidence type="ECO:0000256" key="7">
    <source>
        <dbReference type="RuleBase" id="RU363032"/>
    </source>
</evidence>
<protein>
    <submittedName>
        <fullName evidence="9">Multiple sugar transport system permease protein</fullName>
    </submittedName>
</protein>
<keyword evidence="4 7" id="KW-0812">Transmembrane</keyword>
<proteinExistence type="inferred from homology"/>
<evidence type="ECO:0000256" key="3">
    <source>
        <dbReference type="ARBA" id="ARBA00022475"/>
    </source>
</evidence>
<gene>
    <name evidence="9" type="ORF">BJ971_005628</name>
</gene>
<feature type="domain" description="ABC transmembrane type-1" evidence="8">
    <location>
        <begin position="91"/>
        <end position="298"/>
    </location>
</feature>
<dbReference type="Gene3D" id="1.10.3720.10">
    <property type="entry name" value="MetI-like"/>
    <property type="match status" value="1"/>
</dbReference>
<dbReference type="PROSITE" id="PS50928">
    <property type="entry name" value="ABC_TM1"/>
    <property type="match status" value="1"/>
</dbReference>
<dbReference type="GO" id="GO:0055085">
    <property type="term" value="P:transmembrane transport"/>
    <property type="evidence" value="ECO:0007669"/>
    <property type="project" value="InterPro"/>
</dbReference>
<evidence type="ECO:0000256" key="4">
    <source>
        <dbReference type="ARBA" id="ARBA00022692"/>
    </source>
</evidence>
<sequence>MATMQAVRTGSAAGARRRRVSKRHQRRAILVFLGPFLTLFAVFYLVPIVYSVYQSLLKVERVGAFGAPREIFGGLAQYQQVFASEDFWASISRVLLFFCVSIPVQLGLALVFALLLDSAVPKWRRFFRLTFFAPYAVPGVIAALTWGFLYVPSLSPFPAVAENANLLGSGLVMFSIANVVNWVYTGYNMLIIYSALQAIPGELTEAARVDGAGQFRIAWSIKIPLVVPALILTGVFSIIGTLQLFNEPTVFRLFSNAVASNYTPNMIVYATSNIPNYHLAAAYSVVLALATCVLSFLFLKITQRRAFG</sequence>
<dbReference type="InterPro" id="IPR050809">
    <property type="entry name" value="UgpAE/MalFG_permease"/>
</dbReference>
<accession>A0A7W7I273</accession>
<dbReference type="CDD" id="cd06261">
    <property type="entry name" value="TM_PBP2"/>
    <property type="match status" value="1"/>
</dbReference>
<organism evidence="9 10">
    <name type="scientific">Actinoplanes digitatis</name>
    <dbReference type="NCBI Taxonomy" id="1868"/>
    <lineage>
        <taxon>Bacteria</taxon>
        <taxon>Bacillati</taxon>
        <taxon>Actinomycetota</taxon>
        <taxon>Actinomycetes</taxon>
        <taxon>Micromonosporales</taxon>
        <taxon>Micromonosporaceae</taxon>
        <taxon>Actinoplanes</taxon>
    </lineage>
</organism>
<keyword evidence="6 7" id="KW-0472">Membrane</keyword>
<comment type="caution">
    <text evidence="9">The sequence shown here is derived from an EMBL/GenBank/DDBJ whole genome shotgun (WGS) entry which is preliminary data.</text>
</comment>
<dbReference type="Proteomes" id="UP000578112">
    <property type="component" value="Unassembled WGS sequence"/>
</dbReference>
<dbReference type="RefSeq" id="WP_239087793.1">
    <property type="nucleotide sequence ID" value="NZ_BOMK01000071.1"/>
</dbReference>
<comment type="similarity">
    <text evidence="7">Belongs to the binding-protein-dependent transport system permease family.</text>
</comment>
<evidence type="ECO:0000256" key="2">
    <source>
        <dbReference type="ARBA" id="ARBA00022448"/>
    </source>
</evidence>
<dbReference type="GO" id="GO:0005886">
    <property type="term" value="C:plasma membrane"/>
    <property type="evidence" value="ECO:0007669"/>
    <property type="project" value="UniProtKB-SubCell"/>
</dbReference>
<keyword evidence="10" id="KW-1185">Reference proteome</keyword>
<evidence type="ECO:0000259" key="8">
    <source>
        <dbReference type="PROSITE" id="PS50928"/>
    </source>
</evidence>
<dbReference type="InterPro" id="IPR000515">
    <property type="entry name" value="MetI-like"/>
</dbReference>
<keyword evidence="5 7" id="KW-1133">Transmembrane helix</keyword>
<evidence type="ECO:0000313" key="10">
    <source>
        <dbReference type="Proteomes" id="UP000578112"/>
    </source>
</evidence>
<dbReference type="Pfam" id="PF00528">
    <property type="entry name" value="BPD_transp_1"/>
    <property type="match status" value="1"/>
</dbReference>
<reference evidence="9 10" key="1">
    <citation type="submission" date="2020-08" db="EMBL/GenBank/DDBJ databases">
        <title>Sequencing the genomes of 1000 actinobacteria strains.</title>
        <authorList>
            <person name="Klenk H.-P."/>
        </authorList>
    </citation>
    <scope>NUCLEOTIDE SEQUENCE [LARGE SCALE GENOMIC DNA]</scope>
    <source>
        <strain evidence="9 10">DSM 43149</strain>
    </source>
</reference>
<comment type="subcellular location">
    <subcellularLocation>
        <location evidence="1 7">Cell membrane</location>
        <topology evidence="1 7">Multi-pass membrane protein</topology>
    </subcellularLocation>
</comment>
<evidence type="ECO:0000256" key="6">
    <source>
        <dbReference type="ARBA" id="ARBA00023136"/>
    </source>
</evidence>
<feature type="transmembrane region" description="Helical" evidence="7">
    <location>
        <begin position="129"/>
        <end position="151"/>
    </location>
</feature>
<dbReference type="AlphaFoldDB" id="A0A7W7I273"/>
<feature type="transmembrane region" description="Helical" evidence="7">
    <location>
        <begin position="28"/>
        <end position="53"/>
    </location>
</feature>
<keyword evidence="3" id="KW-1003">Cell membrane</keyword>
<feature type="transmembrane region" description="Helical" evidence="7">
    <location>
        <begin position="225"/>
        <end position="245"/>
    </location>
</feature>
<evidence type="ECO:0000256" key="1">
    <source>
        <dbReference type="ARBA" id="ARBA00004651"/>
    </source>
</evidence>
<dbReference type="InterPro" id="IPR035906">
    <property type="entry name" value="MetI-like_sf"/>
</dbReference>
<dbReference type="PANTHER" id="PTHR43227:SF8">
    <property type="entry name" value="DIACETYLCHITOBIOSE UPTAKE SYSTEM PERMEASE PROTEIN DASB"/>
    <property type="match status" value="1"/>
</dbReference>
<feature type="transmembrane region" description="Helical" evidence="7">
    <location>
        <begin position="94"/>
        <end position="117"/>
    </location>
</feature>
<name>A0A7W7I273_9ACTN</name>
<keyword evidence="2 7" id="KW-0813">Transport</keyword>
<dbReference type="EMBL" id="JACHNH010000001">
    <property type="protein sequence ID" value="MBB4765072.1"/>
    <property type="molecule type" value="Genomic_DNA"/>
</dbReference>
<feature type="transmembrane region" description="Helical" evidence="7">
    <location>
        <begin position="163"/>
        <end position="184"/>
    </location>
</feature>
<feature type="transmembrane region" description="Helical" evidence="7">
    <location>
        <begin position="280"/>
        <end position="299"/>
    </location>
</feature>
<evidence type="ECO:0000313" key="9">
    <source>
        <dbReference type="EMBL" id="MBB4765072.1"/>
    </source>
</evidence>
<dbReference type="PANTHER" id="PTHR43227">
    <property type="entry name" value="BLL4140 PROTEIN"/>
    <property type="match status" value="1"/>
</dbReference>